<feature type="binding site" evidence="8">
    <location>
        <position position="179"/>
    </location>
    <ligand>
        <name>Mn(2+)</name>
        <dbReference type="ChEBI" id="CHEBI:29035"/>
    </ligand>
</feature>
<dbReference type="EMBL" id="LOED01000007">
    <property type="protein sequence ID" value="KXG77808.1"/>
    <property type="molecule type" value="Genomic_DNA"/>
</dbReference>
<dbReference type="AlphaFoldDB" id="A0A140LB83"/>
<dbReference type="NCBIfam" id="TIGR00287">
    <property type="entry name" value="cas1"/>
    <property type="match status" value="1"/>
</dbReference>
<organism evidence="9 10">
    <name type="scientific">Fervidicola ferrireducens</name>
    <dbReference type="NCBI Taxonomy" id="520764"/>
    <lineage>
        <taxon>Bacteria</taxon>
        <taxon>Bacillati</taxon>
        <taxon>Bacillota</taxon>
        <taxon>Clostridia</taxon>
        <taxon>Thermosediminibacterales</taxon>
        <taxon>Thermosediminibacteraceae</taxon>
        <taxon>Fervidicola</taxon>
    </lineage>
</organism>
<evidence type="ECO:0000313" key="10">
    <source>
        <dbReference type="Proteomes" id="UP000070427"/>
    </source>
</evidence>
<dbReference type="InParanoid" id="A0A140LB83"/>
<reference evidence="9 10" key="1">
    <citation type="submission" date="2015-12" db="EMBL/GenBank/DDBJ databases">
        <title>Draft genome sequnece of Fervidicola ferrireducens strain Y170.</title>
        <authorList>
            <person name="Patel B.K."/>
        </authorList>
    </citation>
    <scope>NUCLEOTIDE SEQUENCE [LARGE SCALE GENOMIC DNA]</scope>
    <source>
        <strain evidence="9 10">Y170</strain>
    </source>
</reference>
<dbReference type="InterPro" id="IPR002729">
    <property type="entry name" value="CRISPR-assoc_Cas1"/>
</dbReference>
<dbReference type="GO" id="GO:0003677">
    <property type="term" value="F:DNA binding"/>
    <property type="evidence" value="ECO:0007669"/>
    <property type="project" value="UniProtKB-KW"/>
</dbReference>
<name>A0A140LB83_9FIRM</name>
<proteinExistence type="inferred from homology"/>
<dbReference type="GO" id="GO:0043571">
    <property type="term" value="P:maintenance of CRISPR repeat elements"/>
    <property type="evidence" value="ECO:0007669"/>
    <property type="project" value="UniProtKB-UniRule"/>
</dbReference>
<dbReference type="RefSeq" id="WP_083515035.1">
    <property type="nucleotide sequence ID" value="NZ_LOED01000007.1"/>
</dbReference>
<dbReference type="GO" id="GO:0016787">
    <property type="term" value="F:hydrolase activity"/>
    <property type="evidence" value="ECO:0007669"/>
    <property type="project" value="UniProtKB-KW"/>
</dbReference>
<dbReference type="GO" id="GO:0046872">
    <property type="term" value="F:metal ion binding"/>
    <property type="evidence" value="ECO:0007669"/>
    <property type="project" value="UniProtKB-UniRule"/>
</dbReference>
<evidence type="ECO:0000256" key="2">
    <source>
        <dbReference type="ARBA" id="ARBA00022723"/>
    </source>
</evidence>
<dbReference type="EC" id="3.1.-.-" evidence="8"/>
<dbReference type="NCBIfam" id="TIGR03641">
    <property type="entry name" value="cas1_HMARI"/>
    <property type="match status" value="1"/>
</dbReference>
<dbReference type="Gene3D" id="1.20.120.920">
    <property type="entry name" value="CRISPR-associated endonuclease Cas1, C-terminal domain"/>
    <property type="match status" value="1"/>
</dbReference>
<keyword evidence="10" id="KW-1185">Reference proteome</keyword>
<comment type="function">
    <text evidence="8">CRISPR (clustered regularly interspaced short palindromic repeat), is an adaptive immune system that provides protection against mobile genetic elements (viruses, transposable elements and conjugative plasmids). CRISPR clusters contain spacers, sequences complementary to antecedent mobile elements, and target invading nucleic acids. CRISPR clusters are transcribed and processed into CRISPR RNA (crRNA). Acts as a dsDNA endonuclease. Involved in the integration of spacer DNA into the CRISPR cassette.</text>
</comment>
<dbReference type="PANTHER" id="PTHR43219:SF2">
    <property type="entry name" value="CRISPR-ASSOCIATED ENDONUCLEASE CAS1"/>
    <property type="match status" value="1"/>
</dbReference>
<keyword evidence="3 8" id="KW-0255">Endonuclease</keyword>
<evidence type="ECO:0000256" key="5">
    <source>
        <dbReference type="ARBA" id="ARBA00022842"/>
    </source>
</evidence>
<keyword evidence="1 8" id="KW-0540">Nuclease</keyword>
<dbReference type="PATRIC" id="fig|520764.3.peg.852"/>
<dbReference type="Pfam" id="PF01867">
    <property type="entry name" value="Cas_Cas1"/>
    <property type="match status" value="1"/>
</dbReference>
<comment type="caution">
    <text evidence="9">The sequence shown here is derived from an EMBL/GenBank/DDBJ whole genome shotgun (WGS) entry which is preliminary data.</text>
</comment>
<keyword evidence="7 8" id="KW-0238">DNA-binding</keyword>
<feature type="binding site" evidence="8">
    <location>
        <position position="114"/>
    </location>
    <ligand>
        <name>Mn(2+)</name>
        <dbReference type="ChEBI" id="CHEBI:29035"/>
    </ligand>
</feature>
<evidence type="ECO:0000313" key="9">
    <source>
        <dbReference type="EMBL" id="KXG77808.1"/>
    </source>
</evidence>
<gene>
    <name evidence="9" type="primary">cas1_1</name>
    <name evidence="8" type="synonym">cas1</name>
    <name evidence="9" type="ORF">AN618_08200</name>
</gene>
<dbReference type="HAMAP" id="MF_01470">
    <property type="entry name" value="Cas1"/>
    <property type="match status" value="1"/>
</dbReference>
<dbReference type="InterPro" id="IPR042206">
    <property type="entry name" value="CRISPR-assoc_Cas1_C"/>
</dbReference>
<sequence>MVGKVSSVDEQQYEELYTNGIFFNYYGFYTGSFYPRETNVSGDLLVRQVQHYLDGNSRLFLAREFIEGALYHISRNLNYYSNRGKSLEEAITAVETSMQRLKDCKTIPELMREEGQARMAYYSAFNEILELDEPFEKRVRRPPDNMLNALISFINTLIYTAVLSEIYVTQLNPTISYLHEPSERRFSLALDVSEIFKPLIGDKIIFRLLNRRIIDREDFEGIGDEPAIYLKEDARKRVLKEFEETLQTTVYHRKLKRNVSYRHLIRLEAYKIVRHLIGMEAYRSLRAWW</sequence>
<comment type="subunit">
    <text evidence="8">Homodimer, forms a heterotetramer with a Cas2 homodimer.</text>
</comment>
<feature type="binding site" evidence="8">
    <location>
        <position position="194"/>
    </location>
    <ligand>
        <name>Mn(2+)</name>
        <dbReference type="ChEBI" id="CHEBI:29035"/>
    </ligand>
</feature>
<evidence type="ECO:0000256" key="1">
    <source>
        <dbReference type="ARBA" id="ARBA00022722"/>
    </source>
</evidence>
<dbReference type="OrthoDB" id="9803119at2"/>
<keyword evidence="2 8" id="KW-0479">Metal-binding</keyword>
<dbReference type="Proteomes" id="UP000070427">
    <property type="component" value="Unassembled WGS sequence"/>
</dbReference>
<dbReference type="InterPro" id="IPR019858">
    <property type="entry name" value="CRISPR-assoc_Cas1_HMARI/TNEAP"/>
</dbReference>
<keyword evidence="5 8" id="KW-0460">Magnesium</keyword>
<dbReference type="GO" id="GO:0004520">
    <property type="term" value="F:DNA endonuclease activity"/>
    <property type="evidence" value="ECO:0007669"/>
    <property type="project" value="InterPro"/>
</dbReference>
<comment type="similarity">
    <text evidence="8">Belongs to the CRISPR-associated endonuclease Cas1 family.</text>
</comment>
<evidence type="ECO:0000256" key="4">
    <source>
        <dbReference type="ARBA" id="ARBA00022801"/>
    </source>
</evidence>
<accession>A0A140LB83</accession>
<comment type="cofactor">
    <cofactor evidence="8">
        <name>Mg(2+)</name>
        <dbReference type="ChEBI" id="CHEBI:18420"/>
    </cofactor>
    <cofactor evidence="8">
        <name>Mn(2+)</name>
        <dbReference type="ChEBI" id="CHEBI:29035"/>
    </cofactor>
</comment>
<evidence type="ECO:0000256" key="6">
    <source>
        <dbReference type="ARBA" id="ARBA00023118"/>
    </source>
</evidence>
<dbReference type="PANTHER" id="PTHR43219">
    <property type="entry name" value="CRISPR-ASSOCIATED ENDONUCLEASE CAS1"/>
    <property type="match status" value="1"/>
</dbReference>
<protein>
    <recommendedName>
        <fullName evidence="8">CRISPR-associated endonuclease Cas1</fullName>
        <ecNumber evidence="8">3.1.-.-</ecNumber>
    </recommendedName>
</protein>
<keyword evidence="4 8" id="KW-0378">Hydrolase</keyword>
<dbReference type="GO" id="GO:0051607">
    <property type="term" value="P:defense response to virus"/>
    <property type="evidence" value="ECO:0007669"/>
    <property type="project" value="UniProtKB-UniRule"/>
</dbReference>
<keyword evidence="8" id="KW-0464">Manganese</keyword>
<evidence type="ECO:0000256" key="7">
    <source>
        <dbReference type="ARBA" id="ARBA00023125"/>
    </source>
</evidence>
<evidence type="ECO:0000256" key="3">
    <source>
        <dbReference type="ARBA" id="ARBA00022759"/>
    </source>
</evidence>
<keyword evidence="6 8" id="KW-0051">Antiviral defense</keyword>
<evidence type="ECO:0000256" key="8">
    <source>
        <dbReference type="HAMAP-Rule" id="MF_01470"/>
    </source>
</evidence>
<dbReference type="STRING" id="520764.AN618_08200"/>